<organism evidence="2 3">
    <name type="scientific">Coccomyxa subellipsoidea (strain C-169)</name>
    <name type="common">Green microalga</name>
    <dbReference type="NCBI Taxonomy" id="574566"/>
    <lineage>
        <taxon>Eukaryota</taxon>
        <taxon>Viridiplantae</taxon>
        <taxon>Chlorophyta</taxon>
        <taxon>core chlorophytes</taxon>
        <taxon>Trebouxiophyceae</taxon>
        <taxon>Trebouxiophyceae incertae sedis</taxon>
        <taxon>Coccomyxaceae</taxon>
        <taxon>Coccomyxa</taxon>
        <taxon>Coccomyxa subellipsoidea</taxon>
    </lineage>
</organism>
<reference evidence="2 3" key="1">
    <citation type="journal article" date="2012" name="Genome Biol.">
        <title>The genome of the polar eukaryotic microalga coccomyxa subellipsoidea reveals traits of cold adaptation.</title>
        <authorList>
            <person name="Blanc G."/>
            <person name="Agarkova I."/>
            <person name="Grimwood J."/>
            <person name="Kuo A."/>
            <person name="Brueggeman A."/>
            <person name="Dunigan D."/>
            <person name="Gurnon J."/>
            <person name="Ladunga I."/>
            <person name="Lindquist E."/>
            <person name="Lucas S."/>
            <person name="Pangilinan J."/>
            <person name="Proschold T."/>
            <person name="Salamov A."/>
            <person name="Schmutz J."/>
            <person name="Weeks D."/>
            <person name="Yamada T."/>
            <person name="Claverie J.M."/>
            <person name="Grigoriev I."/>
            <person name="Van Etten J."/>
            <person name="Lomsadze A."/>
            <person name="Borodovsky M."/>
        </authorList>
    </citation>
    <scope>NUCLEOTIDE SEQUENCE [LARGE SCALE GENOMIC DNA]</scope>
    <source>
        <strain evidence="2 3">C-169</strain>
    </source>
</reference>
<dbReference type="RefSeq" id="XP_005651588.1">
    <property type="nucleotide sequence ID" value="XM_005651531.1"/>
</dbReference>
<evidence type="ECO:0000313" key="2">
    <source>
        <dbReference type="EMBL" id="EIE27044.1"/>
    </source>
</evidence>
<feature type="region of interest" description="Disordered" evidence="1">
    <location>
        <begin position="136"/>
        <end position="160"/>
    </location>
</feature>
<feature type="region of interest" description="Disordered" evidence="1">
    <location>
        <begin position="234"/>
        <end position="266"/>
    </location>
</feature>
<dbReference type="SUPFAM" id="SSF56112">
    <property type="entry name" value="Protein kinase-like (PK-like)"/>
    <property type="match status" value="1"/>
</dbReference>
<dbReference type="KEGG" id="csl:COCSUDRAFT_34668"/>
<protein>
    <recommendedName>
        <fullName evidence="4">Protein kinase domain-containing protein</fullName>
    </recommendedName>
</protein>
<dbReference type="AlphaFoldDB" id="I0Z8S5"/>
<feature type="region of interest" description="Disordered" evidence="1">
    <location>
        <begin position="284"/>
        <end position="329"/>
    </location>
</feature>
<dbReference type="OrthoDB" id="508592at2759"/>
<dbReference type="EMBL" id="AGSI01000001">
    <property type="protein sequence ID" value="EIE27044.1"/>
    <property type="molecule type" value="Genomic_DNA"/>
</dbReference>
<name>I0Z8S5_COCSC</name>
<accession>I0Z8S5</accession>
<proteinExistence type="predicted"/>
<comment type="caution">
    <text evidence="2">The sequence shown here is derived from an EMBL/GenBank/DDBJ whole genome shotgun (WGS) entry which is preliminary data.</text>
</comment>
<dbReference type="Proteomes" id="UP000007264">
    <property type="component" value="Unassembled WGS sequence"/>
</dbReference>
<evidence type="ECO:0000313" key="3">
    <source>
        <dbReference type="Proteomes" id="UP000007264"/>
    </source>
</evidence>
<sequence length="511" mass="54635">MEKTGSEEAGTRFSRVSTASFRGERGDATVRLPSGFPMQEGAQLAETCFVGKMLGEGIQGAVFELVDKRGRPLNLVLKSMRSGGAAWLSSMLPSMEREWAIGQRLGMHCRTTAGAHPGFMGVGAALIVEDVVKDPRKVSKGDEGKRGSGTEQGKSKPRVRGRFRGMVLEKLNGRTLASIMGSKHSGVQDVHYLRQALLQVLTALAEAQKLGFRHWDLRMTNIMEHHPLPTQAAEKLPEAASAQVASAGQPDAVSQPDSHPPQTESIKDAPEVWSAIELTQSGAQHAAKEHLSLREQSQNGCLDGSRGAAGGSGSSVPAQEGASAKEGMGTDREGLQCVWKIIDYGHADFGDKTLQYDGLCIGGPPFDPEDGLPKWMLESGLPKIPLAEKCYRQFWWRKGDVYRLLMSLQNIIDGSTWPKDDKRRVNELIGLIHHVTGASASQCTSQTIRTMCSSPAPAASGAVLTAAATSAAGGRCGCRPSLRHTIQASPPQKPLPCPSSHVLSKACCGTS</sequence>
<feature type="compositionally biased region" description="Polar residues" evidence="1">
    <location>
        <begin position="255"/>
        <end position="264"/>
    </location>
</feature>
<evidence type="ECO:0000256" key="1">
    <source>
        <dbReference type="SAM" id="MobiDB-lite"/>
    </source>
</evidence>
<dbReference type="GeneID" id="17045057"/>
<dbReference type="InterPro" id="IPR011009">
    <property type="entry name" value="Kinase-like_dom_sf"/>
</dbReference>
<keyword evidence="3" id="KW-1185">Reference proteome</keyword>
<gene>
    <name evidence="2" type="ORF">COCSUDRAFT_34668</name>
</gene>
<evidence type="ECO:0008006" key="4">
    <source>
        <dbReference type="Google" id="ProtNLM"/>
    </source>
</evidence>
<feature type="compositionally biased region" description="Basic and acidic residues" evidence="1">
    <location>
        <begin position="136"/>
        <end position="148"/>
    </location>
</feature>